<comment type="subcellular location">
    <subcellularLocation>
        <location evidence="1">Nucleus</location>
    </subcellularLocation>
</comment>
<proteinExistence type="predicted"/>
<accession>A0AAW0GH78</accession>
<dbReference type="Pfam" id="PF04082">
    <property type="entry name" value="Fungal_trans"/>
    <property type="match status" value="1"/>
</dbReference>
<dbReference type="GO" id="GO:0005634">
    <property type="term" value="C:nucleus"/>
    <property type="evidence" value="ECO:0007669"/>
    <property type="project" value="UniProtKB-SubCell"/>
</dbReference>
<protein>
    <recommendedName>
        <fullName evidence="7">Xylanolytic transcriptional activator regulatory domain-containing protein</fullName>
    </recommendedName>
</protein>
<dbReference type="GO" id="GO:0006351">
    <property type="term" value="P:DNA-templated transcription"/>
    <property type="evidence" value="ECO:0007669"/>
    <property type="project" value="InterPro"/>
</dbReference>
<feature type="domain" description="Xylanolytic transcriptional activator regulatory" evidence="7">
    <location>
        <begin position="459"/>
        <end position="550"/>
    </location>
</feature>
<evidence type="ECO:0000313" key="8">
    <source>
        <dbReference type="EMBL" id="KAK7691127.1"/>
    </source>
</evidence>
<keyword evidence="3" id="KW-0238">DNA-binding</keyword>
<evidence type="ECO:0000259" key="7">
    <source>
        <dbReference type="SMART" id="SM00906"/>
    </source>
</evidence>
<organism evidence="8 9">
    <name type="scientific">Cerrena zonata</name>
    <dbReference type="NCBI Taxonomy" id="2478898"/>
    <lineage>
        <taxon>Eukaryota</taxon>
        <taxon>Fungi</taxon>
        <taxon>Dikarya</taxon>
        <taxon>Basidiomycota</taxon>
        <taxon>Agaricomycotina</taxon>
        <taxon>Agaricomycetes</taxon>
        <taxon>Polyporales</taxon>
        <taxon>Cerrenaceae</taxon>
        <taxon>Cerrena</taxon>
    </lineage>
</organism>
<sequence>MKLALDAEVRKLRQVPSGDTDGKSPSRPPRISHLSDFVVVDQCDSKHPKCTACATAGVPCHQEDRHRQTLIARGHTELVERQLAGCVALLKRRDPGFDLTNLDETLAREGIEIDASDANMFPFTPYQQPQGGPSRGFPLRQEAPPPPNDGSPRPYAYGPPGPPMMPYHAPIPMHYPHPYGPPPPHPHMMQPPPPGYNPQIHPAFQHPPPPPAMQPLRPPSAHEQRPADPLPHDLSNSEALAKNFGVSAEIVSDLKLAPAAIDTEDLAVGHSGLSSRRDRDIAEPFLPRDGNKWVTVSMRRNSVVSPTSPMAGNGDANAQNAIPVWLPKDRKTVADMLRIYFERLNFHRPALMRISFEQKLADLYEGRTVQHDPGYICCVYLLFALATLSELNHLVSVHEKEGATGPVNPKLLMPDWPTHEEFFDRALAVKPDLRVSVSSLQALILLHWYLYTERQGRTLWRLVGSMVRLAIELGLHHDPTNPPQLNMGDPAAQPPPSPQYSEEECQLRIRLWSIVLLHDRGTSILLGRPLAIAPSDSNTPQPSPSRSKGEVSEHFVISAPCAEIQADIINSLYAPTTQSADSIMRHATRIIKSMTEFKRQLPDKYKFYFSGTDEWSRDRRTELVQNISEDVGLTLLKVGITRILLLRALFSSSAVPYHHRFRALEDAIVTSHNIIVIHNQLIRFPDIAFFVSPIPLHIAAMVILFGHMSKCERLAREVAMEDVWMALNMLPSFRWRWERKDLQGGHPLIGKLAEQVLKVNLHQVAPTSCPDVDE</sequence>
<dbReference type="Proteomes" id="UP001385951">
    <property type="component" value="Unassembled WGS sequence"/>
</dbReference>
<feature type="compositionally biased region" description="Pro residues" evidence="5">
    <location>
        <begin position="184"/>
        <end position="196"/>
    </location>
</feature>
<feature type="compositionally biased region" description="Polar residues" evidence="5">
    <location>
        <begin position="535"/>
        <end position="546"/>
    </location>
</feature>
<keyword evidence="6" id="KW-0472">Membrane</keyword>
<evidence type="ECO:0000256" key="1">
    <source>
        <dbReference type="ARBA" id="ARBA00004123"/>
    </source>
</evidence>
<keyword evidence="2" id="KW-0479">Metal-binding</keyword>
<dbReference type="GO" id="GO:0008270">
    <property type="term" value="F:zinc ion binding"/>
    <property type="evidence" value="ECO:0007669"/>
    <property type="project" value="InterPro"/>
</dbReference>
<feature type="transmembrane region" description="Helical" evidence="6">
    <location>
        <begin position="687"/>
        <end position="706"/>
    </location>
</feature>
<keyword evidence="6" id="KW-1133">Transmembrane helix</keyword>
<evidence type="ECO:0000256" key="4">
    <source>
        <dbReference type="ARBA" id="ARBA00023242"/>
    </source>
</evidence>
<feature type="compositionally biased region" description="Pro residues" evidence="5">
    <location>
        <begin position="205"/>
        <end position="218"/>
    </location>
</feature>
<dbReference type="AlphaFoldDB" id="A0AAW0GH78"/>
<dbReference type="InterPro" id="IPR036864">
    <property type="entry name" value="Zn2-C6_fun-type_DNA-bd_sf"/>
</dbReference>
<evidence type="ECO:0000256" key="3">
    <source>
        <dbReference type="ARBA" id="ARBA00023125"/>
    </source>
</evidence>
<evidence type="ECO:0000256" key="6">
    <source>
        <dbReference type="SAM" id="Phobius"/>
    </source>
</evidence>
<name>A0AAW0GH78_9APHY</name>
<dbReference type="GO" id="GO:0000981">
    <property type="term" value="F:DNA-binding transcription factor activity, RNA polymerase II-specific"/>
    <property type="evidence" value="ECO:0007669"/>
    <property type="project" value="InterPro"/>
</dbReference>
<feature type="region of interest" description="Disordered" evidence="5">
    <location>
        <begin position="480"/>
        <end position="500"/>
    </location>
</feature>
<feature type="region of interest" description="Disordered" evidence="5">
    <location>
        <begin position="122"/>
        <end position="159"/>
    </location>
</feature>
<reference evidence="8 9" key="1">
    <citation type="submission" date="2022-09" db="EMBL/GenBank/DDBJ databases">
        <authorList>
            <person name="Palmer J.M."/>
        </authorList>
    </citation>
    <scope>NUCLEOTIDE SEQUENCE [LARGE SCALE GENOMIC DNA]</scope>
    <source>
        <strain evidence="8 9">DSM 7382</strain>
    </source>
</reference>
<evidence type="ECO:0000256" key="5">
    <source>
        <dbReference type="SAM" id="MobiDB-lite"/>
    </source>
</evidence>
<dbReference type="InterPro" id="IPR050987">
    <property type="entry name" value="AtrR-like"/>
</dbReference>
<keyword evidence="6" id="KW-0812">Transmembrane</keyword>
<evidence type="ECO:0000256" key="2">
    <source>
        <dbReference type="ARBA" id="ARBA00022723"/>
    </source>
</evidence>
<dbReference type="PANTHER" id="PTHR46910:SF3">
    <property type="entry name" value="HALOTOLERANCE PROTEIN 9-RELATED"/>
    <property type="match status" value="1"/>
</dbReference>
<feature type="region of interest" description="Disordered" evidence="5">
    <location>
        <begin position="184"/>
        <end position="235"/>
    </location>
</feature>
<dbReference type="EMBL" id="JASBNA010000006">
    <property type="protein sequence ID" value="KAK7691127.1"/>
    <property type="molecule type" value="Genomic_DNA"/>
</dbReference>
<feature type="region of interest" description="Disordered" evidence="5">
    <location>
        <begin position="531"/>
        <end position="550"/>
    </location>
</feature>
<keyword evidence="9" id="KW-1185">Reference proteome</keyword>
<dbReference type="InterPro" id="IPR007219">
    <property type="entry name" value="XnlR_reg_dom"/>
</dbReference>
<comment type="caution">
    <text evidence="8">The sequence shown here is derived from an EMBL/GenBank/DDBJ whole genome shotgun (WGS) entry which is preliminary data.</text>
</comment>
<dbReference type="GO" id="GO:0003677">
    <property type="term" value="F:DNA binding"/>
    <property type="evidence" value="ECO:0007669"/>
    <property type="project" value="UniProtKB-KW"/>
</dbReference>
<feature type="region of interest" description="Disordered" evidence="5">
    <location>
        <begin position="10"/>
        <end position="31"/>
    </location>
</feature>
<dbReference type="PANTHER" id="PTHR46910">
    <property type="entry name" value="TRANSCRIPTION FACTOR PDR1"/>
    <property type="match status" value="1"/>
</dbReference>
<gene>
    <name evidence="8" type="ORF">QCA50_006230</name>
</gene>
<dbReference type="SMART" id="SM00906">
    <property type="entry name" value="Fungal_trans"/>
    <property type="match status" value="1"/>
</dbReference>
<dbReference type="CDD" id="cd12148">
    <property type="entry name" value="fungal_TF_MHR"/>
    <property type="match status" value="1"/>
</dbReference>
<evidence type="ECO:0000313" key="9">
    <source>
        <dbReference type="Proteomes" id="UP001385951"/>
    </source>
</evidence>
<keyword evidence="4" id="KW-0539">Nucleus</keyword>
<dbReference type="Gene3D" id="4.10.240.10">
    <property type="entry name" value="Zn(2)-C6 fungal-type DNA-binding domain"/>
    <property type="match status" value="1"/>
</dbReference>